<dbReference type="GO" id="GO:0006355">
    <property type="term" value="P:regulation of DNA-templated transcription"/>
    <property type="evidence" value="ECO:0007669"/>
    <property type="project" value="InterPro"/>
</dbReference>
<organism evidence="5">
    <name type="scientific">uncultured Acetobacteraceae bacterium</name>
    <dbReference type="NCBI Taxonomy" id="169975"/>
    <lineage>
        <taxon>Bacteria</taxon>
        <taxon>Pseudomonadati</taxon>
        <taxon>Pseudomonadota</taxon>
        <taxon>Alphaproteobacteria</taxon>
        <taxon>Acetobacterales</taxon>
        <taxon>Acetobacteraceae</taxon>
        <taxon>environmental samples</taxon>
    </lineage>
</organism>
<reference evidence="5" key="1">
    <citation type="submission" date="2020-02" db="EMBL/GenBank/DDBJ databases">
        <authorList>
            <person name="Meier V. D."/>
        </authorList>
    </citation>
    <scope>NUCLEOTIDE SEQUENCE</scope>
    <source>
        <strain evidence="5">AVDCRST_MAG08</strain>
    </source>
</reference>
<dbReference type="PROSITE" id="PS50043">
    <property type="entry name" value="HTH_LUXR_2"/>
    <property type="match status" value="1"/>
</dbReference>
<feature type="domain" description="HTH luxR-type" evidence="4">
    <location>
        <begin position="312"/>
        <end position="377"/>
    </location>
</feature>
<keyword evidence="1" id="KW-0805">Transcription regulation</keyword>
<proteinExistence type="predicted"/>
<dbReference type="PANTHER" id="PTHR44688:SF16">
    <property type="entry name" value="DNA-BINDING TRANSCRIPTIONAL ACTIVATOR DEVR_DOSR"/>
    <property type="match status" value="1"/>
</dbReference>
<dbReference type="GO" id="GO:0003677">
    <property type="term" value="F:DNA binding"/>
    <property type="evidence" value="ECO:0007669"/>
    <property type="project" value="UniProtKB-KW"/>
</dbReference>
<keyword evidence="2" id="KW-0238">DNA-binding</keyword>
<evidence type="ECO:0000256" key="2">
    <source>
        <dbReference type="ARBA" id="ARBA00023125"/>
    </source>
</evidence>
<accession>A0A6J4I4W2</accession>
<dbReference type="EMBL" id="CADCTG010000144">
    <property type="protein sequence ID" value="CAA9242378.1"/>
    <property type="molecule type" value="Genomic_DNA"/>
</dbReference>
<dbReference type="SMART" id="SM00421">
    <property type="entry name" value="HTH_LUXR"/>
    <property type="match status" value="1"/>
</dbReference>
<dbReference type="InterPro" id="IPR036388">
    <property type="entry name" value="WH-like_DNA-bd_sf"/>
</dbReference>
<dbReference type="Pfam" id="PF00196">
    <property type="entry name" value="GerE"/>
    <property type="match status" value="1"/>
</dbReference>
<dbReference type="InterPro" id="IPR000792">
    <property type="entry name" value="Tscrpt_reg_LuxR_C"/>
</dbReference>
<dbReference type="InterPro" id="IPR016032">
    <property type="entry name" value="Sig_transdc_resp-reg_C-effctor"/>
</dbReference>
<gene>
    <name evidence="5" type="ORF">AVDCRST_MAG08-1690</name>
</gene>
<evidence type="ECO:0000256" key="1">
    <source>
        <dbReference type="ARBA" id="ARBA00023015"/>
    </source>
</evidence>
<evidence type="ECO:0000313" key="5">
    <source>
        <dbReference type="EMBL" id="CAA9242378.1"/>
    </source>
</evidence>
<dbReference type="PANTHER" id="PTHR44688">
    <property type="entry name" value="DNA-BINDING TRANSCRIPTIONAL ACTIVATOR DEVR_DOSR"/>
    <property type="match status" value="1"/>
</dbReference>
<protein>
    <recommendedName>
        <fullName evidence="4">HTH luxR-type domain-containing protein</fullName>
    </recommendedName>
</protein>
<dbReference type="SUPFAM" id="SSF46894">
    <property type="entry name" value="C-terminal effector domain of the bipartite response regulators"/>
    <property type="match status" value="1"/>
</dbReference>
<sequence length="382" mass="40554">MTGDADTEAFSAAVGQFYDATLDPALWPAAVEAAGRYVEGLSAALAAWDTAYQKLNMDLAWNYDPEVVRVYQERLIHQNKLIPISLRTGAGDVMQGSREWPGDFTASELYRVFNERMGWEECFHVTIERSATGFAGLLVGVGGAERPSDAAAMRRLSLLQPHMRRAVLIGRLLERQRVAAAGLADTLDGIEAGLFLLDRGGRVVHANIAAQAMLELGQAVLRVGDTLALADRGATAALRAALSAAAESGDAALGSRGVAIPIPAAPSADSPYVAHVLPLNSGARRGARVAYAAVAAVFVRRATLQHAAALEAVAKLHRLTPTEARVLLGVVEVGGVPQVAEAFGLSEATVRTHLKRIFDKTGANRQADLVRLIAEMASPLRQ</sequence>
<keyword evidence="3" id="KW-0804">Transcription</keyword>
<dbReference type="Gene3D" id="1.10.10.10">
    <property type="entry name" value="Winged helix-like DNA-binding domain superfamily/Winged helix DNA-binding domain"/>
    <property type="match status" value="1"/>
</dbReference>
<dbReference type="AlphaFoldDB" id="A0A6J4I4W2"/>
<name>A0A6J4I4W2_9PROT</name>
<evidence type="ECO:0000256" key="3">
    <source>
        <dbReference type="ARBA" id="ARBA00023163"/>
    </source>
</evidence>
<evidence type="ECO:0000259" key="4">
    <source>
        <dbReference type="PROSITE" id="PS50043"/>
    </source>
</evidence>